<gene>
    <name evidence="2" type="ORF">Dbus_chr3Lg764</name>
</gene>
<accession>A0A0M5J836</accession>
<evidence type="ECO:0000313" key="2">
    <source>
        <dbReference type="EMBL" id="ALC43598.1"/>
    </source>
</evidence>
<evidence type="ECO:0000313" key="3">
    <source>
        <dbReference type="Proteomes" id="UP000494163"/>
    </source>
</evidence>
<organism evidence="2 3">
    <name type="scientific">Drosophila busckii</name>
    <name type="common">Fruit fly</name>
    <dbReference type="NCBI Taxonomy" id="30019"/>
    <lineage>
        <taxon>Eukaryota</taxon>
        <taxon>Metazoa</taxon>
        <taxon>Ecdysozoa</taxon>
        <taxon>Arthropoda</taxon>
        <taxon>Hexapoda</taxon>
        <taxon>Insecta</taxon>
        <taxon>Pterygota</taxon>
        <taxon>Neoptera</taxon>
        <taxon>Endopterygota</taxon>
        <taxon>Diptera</taxon>
        <taxon>Brachycera</taxon>
        <taxon>Muscomorpha</taxon>
        <taxon>Ephydroidea</taxon>
        <taxon>Drosophilidae</taxon>
        <taxon>Drosophila</taxon>
    </lineage>
</organism>
<proteinExistence type="predicted"/>
<name>A0A0M5J836_DROBS</name>
<dbReference type="EMBL" id="CP012525">
    <property type="protein sequence ID" value="ALC43598.1"/>
    <property type="molecule type" value="Genomic_DNA"/>
</dbReference>
<evidence type="ECO:0000256" key="1">
    <source>
        <dbReference type="SAM" id="SignalP"/>
    </source>
</evidence>
<dbReference type="Proteomes" id="UP000494163">
    <property type="component" value="Chromosome 3L"/>
</dbReference>
<reference evidence="2 3" key="1">
    <citation type="submission" date="2015-08" db="EMBL/GenBank/DDBJ databases">
        <title>Ancestral chromatin configuration constrains chromatin evolution on differentiating sex chromosomes in Drosophila.</title>
        <authorList>
            <person name="Zhou Q."/>
            <person name="Bachtrog D."/>
        </authorList>
    </citation>
    <scope>NUCLEOTIDE SEQUENCE [LARGE SCALE GENOMIC DNA]</scope>
    <source>
        <tissue evidence="2">Whole larvae</tissue>
    </source>
</reference>
<keyword evidence="3" id="KW-1185">Reference proteome</keyword>
<feature type="signal peptide" evidence="1">
    <location>
        <begin position="1"/>
        <end position="20"/>
    </location>
</feature>
<dbReference type="AlphaFoldDB" id="A0A0M5J836"/>
<sequence>MQWLGFCAMLVLAFASLGHAKPFNGYYSNTPKFSGSNFGEGVPKQNYAEGIFTALDAPGYSSPDNGYNFGYAYTI</sequence>
<keyword evidence="1" id="KW-0732">Signal</keyword>
<protein>
    <submittedName>
        <fullName evidence="2">Maker677</fullName>
    </submittedName>
</protein>
<feature type="chain" id="PRO_5005803595" evidence="1">
    <location>
        <begin position="21"/>
        <end position="75"/>
    </location>
</feature>